<evidence type="ECO:0000256" key="2">
    <source>
        <dbReference type="ARBA" id="ARBA00022737"/>
    </source>
</evidence>
<keyword evidence="1 3" id="KW-0853">WD repeat</keyword>
<gene>
    <name evidence="4" type="ORF">R1flu_015985</name>
</gene>
<dbReference type="InterPro" id="IPR001680">
    <property type="entry name" value="WD40_rpt"/>
</dbReference>
<dbReference type="AlphaFoldDB" id="A0ABD1YNP1"/>
<dbReference type="Pfam" id="PF00400">
    <property type="entry name" value="WD40"/>
    <property type="match status" value="4"/>
</dbReference>
<evidence type="ECO:0000313" key="5">
    <source>
        <dbReference type="Proteomes" id="UP001605036"/>
    </source>
</evidence>
<proteinExistence type="predicted"/>
<evidence type="ECO:0000256" key="3">
    <source>
        <dbReference type="PROSITE-ProRule" id="PRU00221"/>
    </source>
</evidence>
<dbReference type="SMART" id="SM00320">
    <property type="entry name" value="WD40"/>
    <property type="match status" value="3"/>
</dbReference>
<dbReference type="InterPro" id="IPR036322">
    <property type="entry name" value="WD40_repeat_dom_sf"/>
</dbReference>
<feature type="repeat" description="WD" evidence="3">
    <location>
        <begin position="83"/>
        <end position="113"/>
    </location>
</feature>
<dbReference type="InterPro" id="IPR050505">
    <property type="entry name" value="WDR55/POC1"/>
</dbReference>
<dbReference type="Proteomes" id="UP001605036">
    <property type="component" value="Unassembled WGS sequence"/>
</dbReference>
<dbReference type="PRINTS" id="PR00320">
    <property type="entry name" value="GPROTEINBRPT"/>
</dbReference>
<dbReference type="PANTHER" id="PTHR44019:SF8">
    <property type="entry name" value="POC1 CENTRIOLAR PROTEIN HOMOLOG"/>
    <property type="match status" value="1"/>
</dbReference>
<dbReference type="Gene3D" id="2.130.10.10">
    <property type="entry name" value="YVTN repeat-like/Quinoprotein amine dehydrogenase"/>
    <property type="match status" value="2"/>
</dbReference>
<reference evidence="4 5" key="1">
    <citation type="submission" date="2024-09" db="EMBL/GenBank/DDBJ databases">
        <title>Chromosome-scale assembly of Riccia fluitans.</title>
        <authorList>
            <person name="Paukszto L."/>
            <person name="Sawicki J."/>
            <person name="Karawczyk K."/>
            <person name="Piernik-Szablinska J."/>
            <person name="Szczecinska M."/>
            <person name="Mazdziarz M."/>
        </authorList>
    </citation>
    <scope>NUCLEOTIDE SEQUENCE [LARGE SCALE GENOMIC DNA]</scope>
    <source>
        <strain evidence="4">Rf_01</strain>
        <tissue evidence="4">Aerial parts of the thallus</tissue>
    </source>
</reference>
<protein>
    <submittedName>
        <fullName evidence="4">Uncharacterized protein</fullName>
    </submittedName>
</protein>
<dbReference type="EMBL" id="JBHFFA010000004">
    <property type="protein sequence ID" value="KAL2631299.1"/>
    <property type="molecule type" value="Genomic_DNA"/>
</dbReference>
<feature type="repeat" description="WD" evidence="3">
    <location>
        <begin position="156"/>
        <end position="190"/>
    </location>
</feature>
<name>A0ABD1YNP1_9MARC</name>
<dbReference type="InterPro" id="IPR015943">
    <property type="entry name" value="WD40/YVTN_repeat-like_dom_sf"/>
</dbReference>
<dbReference type="PANTHER" id="PTHR44019">
    <property type="entry name" value="WD REPEAT-CONTAINING PROTEIN 55"/>
    <property type="match status" value="1"/>
</dbReference>
<dbReference type="PROSITE" id="PS50082">
    <property type="entry name" value="WD_REPEATS_2"/>
    <property type="match status" value="4"/>
</dbReference>
<dbReference type="SUPFAM" id="SSF50978">
    <property type="entry name" value="WD40 repeat-like"/>
    <property type="match status" value="1"/>
</dbReference>
<dbReference type="PROSITE" id="PS50294">
    <property type="entry name" value="WD_REPEATS_REGION"/>
    <property type="match status" value="2"/>
</dbReference>
<accession>A0ABD1YNP1</accession>
<feature type="repeat" description="WD" evidence="3">
    <location>
        <begin position="13"/>
        <end position="46"/>
    </location>
</feature>
<dbReference type="PROSITE" id="PS00678">
    <property type="entry name" value="WD_REPEATS_1"/>
    <property type="match status" value="1"/>
</dbReference>
<dbReference type="InterPro" id="IPR019775">
    <property type="entry name" value="WD40_repeat_CS"/>
</dbReference>
<organism evidence="4 5">
    <name type="scientific">Riccia fluitans</name>
    <dbReference type="NCBI Taxonomy" id="41844"/>
    <lineage>
        <taxon>Eukaryota</taxon>
        <taxon>Viridiplantae</taxon>
        <taxon>Streptophyta</taxon>
        <taxon>Embryophyta</taxon>
        <taxon>Marchantiophyta</taxon>
        <taxon>Marchantiopsida</taxon>
        <taxon>Marchantiidae</taxon>
        <taxon>Marchantiales</taxon>
        <taxon>Ricciaceae</taxon>
        <taxon>Riccia</taxon>
    </lineage>
</organism>
<sequence>MSHQPHPTIVSQYESHRGGVHAVRFRPQMKHLVLGGSDCAVYLWSLHCRPNLRDPVVRPYRFLGHNPLGRKTEVYVCGYPQLIKGHTGPVRSVNFNHDGRFLLSGSDDKTIKVHGIQRLVLDCRLILSGSDDKSIRLWDVEKHECVQQFQDVLGMVNSVRFHPDNSCVPNGNSDHCIQMWDIRSKNLIQHYAAKIQIVFTLQGHDGATQAA</sequence>
<keyword evidence="5" id="KW-1185">Reference proteome</keyword>
<evidence type="ECO:0000256" key="1">
    <source>
        <dbReference type="ARBA" id="ARBA00022574"/>
    </source>
</evidence>
<dbReference type="InterPro" id="IPR020472">
    <property type="entry name" value="WD40_PAC1"/>
</dbReference>
<evidence type="ECO:0000313" key="4">
    <source>
        <dbReference type="EMBL" id="KAL2631299.1"/>
    </source>
</evidence>
<keyword evidence="2" id="KW-0677">Repeat</keyword>
<feature type="repeat" description="WD" evidence="3">
    <location>
        <begin position="124"/>
        <end position="148"/>
    </location>
</feature>
<comment type="caution">
    <text evidence="4">The sequence shown here is derived from an EMBL/GenBank/DDBJ whole genome shotgun (WGS) entry which is preliminary data.</text>
</comment>